<dbReference type="AlphaFoldDB" id="A0A3N6MJP1"/>
<comment type="caution">
    <text evidence="1">The sequence shown here is derived from an EMBL/GenBank/DDBJ whole genome shotgun (WGS) entry which is preliminary data.</text>
</comment>
<protein>
    <submittedName>
        <fullName evidence="1">Uncharacterized protein</fullName>
    </submittedName>
</protein>
<evidence type="ECO:0000313" key="2">
    <source>
        <dbReference type="Proteomes" id="UP000272778"/>
    </source>
</evidence>
<proteinExistence type="predicted"/>
<sequence>MLQNIAFASSAFTILRPDSRPAIRDFVNAIGHGLRFRHPDLTADDVEDLVTFSASVLDEETRASRQGVPLDEYLALTGGVADNLVDYLQQRKFIIDGQWRVRNAVLLGQLRQWPERAVALTLYAHALLRVDHTLTYVRNNEGAAAFDAMAIAASCVVHAGFYLGVEAPLVDGAAIDIRTAKRESAAASAEGRKSAIRERVLTQ</sequence>
<keyword evidence="2" id="KW-1185">Reference proteome</keyword>
<reference evidence="1 2" key="1">
    <citation type="submission" date="2018-11" db="EMBL/GenBank/DDBJ databases">
        <title>Paraburkholderia sp. DHOA04, isolated from soil.</title>
        <authorList>
            <person name="Gao Z.-H."/>
            <person name="Qiu L.-H."/>
            <person name="Fu J.-C."/>
        </authorList>
    </citation>
    <scope>NUCLEOTIDE SEQUENCE [LARGE SCALE GENOMIC DNA]</scope>
    <source>
        <strain evidence="1 2">DHOA04</strain>
    </source>
</reference>
<dbReference type="RefSeq" id="WP_185219096.1">
    <property type="nucleotide sequence ID" value="NZ_RQIS01000022.1"/>
</dbReference>
<dbReference type="EMBL" id="RQIS01000022">
    <property type="protein sequence ID" value="RQH01515.1"/>
    <property type="molecule type" value="Genomic_DNA"/>
</dbReference>
<gene>
    <name evidence="1" type="ORF">D1Y85_23230</name>
</gene>
<name>A0A3N6MJP1_9BURK</name>
<accession>A0A3N6MJP1</accession>
<organism evidence="1 2">
    <name type="scientific">Paraburkholderia dinghuensis</name>
    <dbReference type="NCBI Taxonomy" id="2305225"/>
    <lineage>
        <taxon>Bacteria</taxon>
        <taxon>Pseudomonadati</taxon>
        <taxon>Pseudomonadota</taxon>
        <taxon>Betaproteobacteria</taxon>
        <taxon>Burkholderiales</taxon>
        <taxon>Burkholderiaceae</taxon>
        <taxon>Paraburkholderia</taxon>
    </lineage>
</organism>
<evidence type="ECO:0000313" key="1">
    <source>
        <dbReference type="EMBL" id="RQH01515.1"/>
    </source>
</evidence>
<dbReference type="Proteomes" id="UP000272778">
    <property type="component" value="Unassembled WGS sequence"/>
</dbReference>